<keyword evidence="11" id="KW-1185">Reference proteome</keyword>
<evidence type="ECO:0000256" key="1">
    <source>
        <dbReference type="ARBA" id="ARBA00004651"/>
    </source>
</evidence>
<feature type="transmembrane region" description="Helical" evidence="9">
    <location>
        <begin position="62"/>
        <end position="83"/>
    </location>
</feature>
<dbReference type="GO" id="GO:0031460">
    <property type="term" value="P:glycine betaine transport"/>
    <property type="evidence" value="ECO:0007669"/>
    <property type="project" value="TreeGrafter"/>
</dbReference>
<keyword evidence="3" id="KW-1003">Cell membrane</keyword>
<evidence type="ECO:0000313" key="10">
    <source>
        <dbReference type="EMBL" id="PWR24757.1"/>
    </source>
</evidence>
<evidence type="ECO:0000256" key="9">
    <source>
        <dbReference type="SAM" id="Phobius"/>
    </source>
</evidence>
<evidence type="ECO:0000256" key="8">
    <source>
        <dbReference type="RuleBase" id="RU003942"/>
    </source>
</evidence>
<dbReference type="PANTHER" id="PTHR30561">
    <property type="entry name" value="SMR FAMILY PROTON-DEPENDENT DRUG EFFLUX TRANSPORTER SUGE"/>
    <property type="match status" value="1"/>
</dbReference>
<dbReference type="OrthoDB" id="9808638at2"/>
<dbReference type="AlphaFoldDB" id="A0A317ECJ5"/>
<dbReference type="GO" id="GO:0005886">
    <property type="term" value="C:plasma membrane"/>
    <property type="evidence" value="ECO:0007669"/>
    <property type="project" value="UniProtKB-SubCell"/>
</dbReference>
<dbReference type="PANTHER" id="PTHR30561:SF1">
    <property type="entry name" value="MULTIDRUG TRANSPORTER EMRE"/>
    <property type="match status" value="1"/>
</dbReference>
<evidence type="ECO:0000313" key="11">
    <source>
        <dbReference type="Proteomes" id="UP000245461"/>
    </source>
</evidence>
<keyword evidence="2" id="KW-0813">Transport</keyword>
<comment type="caution">
    <text evidence="10">The sequence shown here is derived from an EMBL/GenBank/DDBJ whole genome shotgun (WGS) entry which is preliminary data.</text>
</comment>
<evidence type="ECO:0000256" key="2">
    <source>
        <dbReference type="ARBA" id="ARBA00022448"/>
    </source>
</evidence>
<comment type="subcellular location">
    <subcellularLocation>
        <location evidence="1 8">Cell membrane</location>
        <topology evidence="1 8">Multi-pass membrane protein</topology>
    </subcellularLocation>
</comment>
<keyword evidence="6 9" id="KW-0472">Membrane</keyword>
<evidence type="ECO:0000256" key="6">
    <source>
        <dbReference type="ARBA" id="ARBA00023136"/>
    </source>
</evidence>
<evidence type="ECO:0000256" key="3">
    <source>
        <dbReference type="ARBA" id="ARBA00022475"/>
    </source>
</evidence>
<feature type="transmembrane region" description="Helical" evidence="9">
    <location>
        <begin position="35"/>
        <end position="55"/>
    </location>
</feature>
<dbReference type="InterPro" id="IPR037185">
    <property type="entry name" value="EmrE-like"/>
</dbReference>
<proteinExistence type="inferred from homology"/>
<evidence type="ECO:0000256" key="4">
    <source>
        <dbReference type="ARBA" id="ARBA00022692"/>
    </source>
</evidence>
<dbReference type="RefSeq" id="WP_109904504.1">
    <property type="nucleotide sequence ID" value="NZ_QGLE01000003.1"/>
</dbReference>
<keyword evidence="4 8" id="KW-0812">Transmembrane</keyword>
<protein>
    <submittedName>
        <fullName evidence="10">QacE family quaternary ammonium compound efflux SMR transporter</fullName>
    </submittedName>
</protein>
<dbReference type="GO" id="GO:0015297">
    <property type="term" value="F:antiporter activity"/>
    <property type="evidence" value="ECO:0007669"/>
    <property type="project" value="TreeGrafter"/>
</dbReference>
<feature type="transmembrane region" description="Helical" evidence="9">
    <location>
        <begin position="89"/>
        <end position="108"/>
    </location>
</feature>
<dbReference type="GO" id="GO:0015199">
    <property type="term" value="F:amino-acid betaine transmembrane transporter activity"/>
    <property type="evidence" value="ECO:0007669"/>
    <property type="project" value="TreeGrafter"/>
</dbReference>
<dbReference type="Pfam" id="PF00893">
    <property type="entry name" value="Multi_Drug_Res"/>
    <property type="match status" value="1"/>
</dbReference>
<sequence length="114" mass="12170">MSPLFQAYAFLCAAILCELSGTSFLQASQQFTRPLQTGLMAISYLTSFYLMSHALKIVPVSIAYAIWSGLGIVLITIIGFVVFKQKLDLPALAGVGLIVAGVIVVTGFSNSVQH</sequence>
<gene>
    <name evidence="10" type="ORF">DKG74_08150</name>
</gene>
<organism evidence="10 11">
    <name type="scientific">Zavarzinia aquatilis</name>
    <dbReference type="NCBI Taxonomy" id="2211142"/>
    <lineage>
        <taxon>Bacteria</taxon>
        <taxon>Pseudomonadati</taxon>
        <taxon>Pseudomonadota</taxon>
        <taxon>Alphaproteobacteria</taxon>
        <taxon>Rhodospirillales</taxon>
        <taxon>Zavarziniaceae</taxon>
        <taxon>Zavarzinia</taxon>
    </lineage>
</organism>
<dbReference type="Proteomes" id="UP000245461">
    <property type="component" value="Unassembled WGS sequence"/>
</dbReference>
<dbReference type="GO" id="GO:1990961">
    <property type="term" value="P:xenobiotic detoxification by transmembrane export across the plasma membrane"/>
    <property type="evidence" value="ECO:0007669"/>
    <property type="project" value="UniProtKB-ARBA"/>
</dbReference>
<dbReference type="Gene3D" id="1.10.3730.20">
    <property type="match status" value="1"/>
</dbReference>
<dbReference type="EMBL" id="QGLE01000003">
    <property type="protein sequence ID" value="PWR24757.1"/>
    <property type="molecule type" value="Genomic_DNA"/>
</dbReference>
<evidence type="ECO:0000256" key="7">
    <source>
        <dbReference type="ARBA" id="ARBA00038032"/>
    </source>
</evidence>
<dbReference type="SUPFAM" id="SSF103481">
    <property type="entry name" value="Multidrug resistance efflux transporter EmrE"/>
    <property type="match status" value="1"/>
</dbReference>
<dbReference type="InterPro" id="IPR000390">
    <property type="entry name" value="Small_drug/metabolite_transptr"/>
</dbReference>
<dbReference type="InterPro" id="IPR045324">
    <property type="entry name" value="Small_multidrug_res"/>
</dbReference>
<comment type="similarity">
    <text evidence="7 8">Belongs to the drug/metabolite transporter (DMT) superfamily. Small multidrug resistance (SMR) (TC 2.A.7.1) family.</text>
</comment>
<dbReference type="FunFam" id="1.10.3730.20:FF:000001">
    <property type="entry name" value="Quaternary ammonium compound resistance transporter SugE"/>
    <property type="match status" value="1"/>
</dbReference>
<evidence type="ECO:0000256" key="5">
    <source>
        <dbReference type="ARBA" id="ARBA00022989"/>
    </source>
</evidence>
<reference evidence="10 11" key="1">
    <citation type="submission" date="2018-05" db="EMBL/GenBank/DDBJ databases">
        <title>Zavarzinia sp. HR-AS.</title>
        <authorList>
            <person name="Lee Y."/>
            <person name="Jeon C.O."/>
        </authorList>
    </citation>
    <scope>NUCLEOTIDE SEQUENCE [LARGE SCALE GENOMIC DNA]</scope>
    <source>
        <strain evidence="10 11">HR-AS</strain>
    </source>
</reference>
<keyword evidence="5 9" id="KW-1133">Transmembrane helix</keyword>
<name>A0A317ECJ5_9PROT</name>
<dbReference type="GO" id="GO:0015220">
    <property type="term" value="F:choline transmembrane transporter activity"/>
    <property type="evidence" value="ECO:0007669"/>
    <property type="project" value="TreeGrafter"/>
</dbReference>
<accession>A0A317ECJ5</accession>